<comment type="caution">
    <text evidence="11">The sequence shown here is derived from an EMBL/GenBank/DDBJ whole genome shotgun (WGS) entry which is preliminary data.</text>
</comment>
<dbReference type="InterPro" id="IPR050053">
    <property type="entry name" value="ATPase_alpha/beta_chains"/>
</dbReference>
<feature type="region of interest" description="Disordered" evidence="9">
    <location>
        <begin position="451"/>
        <end position="474"/>
    </location>
</feature>
<dbReference type="PROSITE" id="PS00152">
    <property type="entry name" value="ATPASE_ALPHA_BETA"/>
    <property type="match status" value="1"/>
</dbReference>
<evidence type="ECO:0000259" key="10">
    <source>
        <dbReference type="SMART" id="SM00382"/>
    </source>
</evidence>
<evidence type="ECO:0000256" key="8">
    <source>
        <dbReference type="ARBA" id="ARBA00034006"/>
    </source>
</evidence>
<reference evidence="11 12" key="1">
    <citation type="submission" date="2023-05" db="EMBL/GenBank/DDBJ databases">
        <title>Pseudodonghicola sp. nov.</title>
        <authorList>
            <person name="Huang J."/>
        </authorList>
    </citation>
    <scope>NUCLEOTIDE SEQUENCE [LARGE SCALE GENOMIC DNA]</scope>
    <source>
        <strain evidence="11 12">IC7</strain>
    </source>
</reference>
<feature type="region of interest" description="Disordered" evidence="9">
    <location>
        <begin position="116"/>
        <end position="138"/>
    </location>
</feature>
<dbReference type="InterPro" id="IPR027417">
    <property type="entry name" value="P-loop_NTPase"/>
</dbReference>
<dbReference type="InterPro" id="IPR040627">
    <property type="entry name" value="T3SS_ATPase_C"/>
</dbReference>
<evidence type="ECO:0000256" key="4">
    <source>
        <dbReference type="ARBA" id="ARBA00022741"/>
    </source>
</evidence>
<dbReference type="NCBIfam" id="TIGR01026">
    <property type="entry name" value="fliI_yscN"/>
    <property type="match status" value="1"/>
</dbReference>
<sequence>MTTVFSSVKQKISNLEATRITGRVHSVVGLTLTVAGLQRAAGLGQRCRVHGLHGPVTGEIVGTSAEGLHLLPFGTWDGITVGDTVELIQTEDGIRPDDSWIGTVIDALGRPLSPAPGFRRGARRARGRNSPPPAYERRRVGAKLETRIKCVDLFTPLCRGQRMGVFAGSGVGKSTLMAMLARNTNADVIVIGLVGERGREVQDFIAEDLGPEGMARSVVVVATGDEAPLLRRQAAWTATAVAEHFRSQGKQVLLMMDSVTRFAMAQREIGLSSGEPPTTRGYPPTVFSELPHLLERAGPGRPGEGDITGIYTVLVDGDDMNEPVADAVRGILDGHIVLDRRIAEQDRYPAINVQKSISRMLPDCHSPEEYAIMQAARRALARYADMEELIRVGAYRAGSDPETDAAATFFRSANAFLAQSRTETLAADQSFAELYRMLLEAGIEVALPAQAAAQPPAPRGSGGRPRATTGGYRA</sequence>
<keyword evidence="3" id="KW-0963">Cytoplasm</keyword>
<dbReference type="SUPFAM" id="SSF52540">
    <property type="entry name" value="P-loop containing nucleoside triphosphate hydrolases"/>
    <property type="match status" value="1"/>
</dbReference>
<evidence type="ECO:0000256" key="6">
    <source>
        <dbReference type="ARBA" id="ARBA00022927"/>
    </source>
</evidence>
<dbReference type="CDD" id="cd01136">
    <property type="entry name" value="ATPase_flagellum-secretory_path_III"/>
    <property type="match status" value="1"/>
</dbReference>
<feature type="compositionally biased region" description="Low complexity" evidence="9">
    <location>
        <begin position="464"/>
        <end position="474"/>
    </location>
</feature>
<dbReference type="Pfam" id="PF18269">
    <property type="entry name" value="T3SS_ATPase_C"/>
    <property type="match status" value="1"/>
</dbReference>
<dbReference type="Gene3D" id="3.40.50.12240">
    <property type="match status" value="1"/>
</dbReference>
<evidence type="ECO:0000256" key="7">
    <source>
        <dbReference type="ARBA" id="ARBA00022967"/>
    </source>
</evidence>
<evidence type="ECO:0000256" key="9">
    <source>
        <dbReference type="SAM" id="MobiDB-lite"/>
    </source>
</evidence>
<dbReference type="EMBL" id="JASNJD010000002">
    <property type="protein sequence ID" value="MDK3016714.1"/>
    <property type="molecule type" value="Genomic_DNA"/>
</dbReference>
<keyword evidence="4" id="KW-0547">Nucleotide-binding</keyword>
<evidence type="ECO:0000313" key="12">
    <source>
        <dbReference type="Proteomes" id="UP001243757"/>
    </source>
</evidence>
<dbReference type="InterPro" id="IPR020003">
    <property type="entry name" value="ATPase_a/bsu_AS"/>
</dbReference>
<keyword evidence="12" id="KW-1185">Reference proteome</keyword>
<keyword evidence="7" id="KW-1278">Translocase</keyword>
<organism evidence="11 12">
    <name type="scientific">Pseudodonghicola flavimaris</name>
    <dbReference type="NCBI Taxonomy" id="3050036"/>
    <lineage>
        <taxon>Bacteria</taxon>
        <taxon>Pseudomonadati</taxon>
        <taxon>Pseudomonadota</taxon>
        <taxon>Alphaproteobacteria</taxon>
        <taxon>Rhodobacterales</taxon>
        <taxon>Paracoccaceae</taxon>
        <taxon>Pseudodonghicola</taxon>
    </lineage>
</organism>
<accession>A0ABT7EWJ1</accession>
<dbReference type="Pfam" id="PF00006">
    <property type="entry name" value="ATP-synt_ab"/>
    <property type="match status" value="1"/>
</dbReference>
<dbReference type="RefSeq" id="WP_284479533.1">
    <property type="nucleotide sequence ID" value="NZ_JASNJD010000002.1"/>
</dbReference>
<keyword evidence="5" id="KW-0067">ATP-binding</keyword>
<keyword evidence="2" id="KW-0813">Transport</keyword>
<dbReference type="InterPro" id="IPR003593">
    <property type="entry name" value="AAA+_ATPase"/>
</dbReference>
<dbReference type="InterPro" id="IPR005714">
    <property type="entry name" value="ATPase_T3SS_FliI/YscN"/>
</dbReference>
<evidence type="ECO:0000256" key="2">
    <source>
        <dbReference type="ARBA" id="ARBA00022448"/>
    </source>
</evidence>
<evidence type="ECO:0000256" key="3">
    <source>
        <dbReference type="ARBA" id="ARBA00022490"/>
    </source>
</evidence>
<evidence type="ECO:0000256" key="1">
    <source>
        <dbReference type="ARBA" id="ARBA00004496"/>
    </source>
</evidence>
<comment type="catalytic activity">
    <reaction evidence="8">
        <text>ATP + H2O + cellular proteinSide 1 = ADP + phosphate + cellular proteinSide 2.</text>
        <dbReference type="EC" id="7.4.2.8"/>
    </reaction>
</comment>
<dbReference type="PANTHER" id="PTHR15184">
    <property type="entry name" value="ATP SYNTHASE"/>
    <property type="match status" value="1"/>
</dbReference>
<dbReference type="PANTHER" id="PTHR15184:SF9">
    <property type="entry name" value="SPI-1 TYPE 3 SECRETION SYSTEM ATPASE"/>
    <property type="match status" value="1"/>
</dbReference>
<gene>
    <name evidence="11" type="ORF">QO033_03445</name>
</gene>
<proteinExistence type="predicted"/>
<name>A0ABT7EWJ1_9RHOB</name>
<keyword evidence="6" id="KW-0653">Protein transport</keyword>
<dbReference type="Proteomes" id="UP001243757">
    <property type="component" value="Unassembled WGS sequence"/>
</dbReference>
<evidence type="ECO:0000313" key="11">
    <source>
        <dbReference type="EMBL" id="MDK3016714.1"/>
    </source>
</evidence>
<protein>
    <submittedName>
        <fullName evidence="11">FliI/YscN family ATPase</fullName>
    </submittedName>
</protein>
<dbReference type="InterPro" id="IPR000194">
    <property type="entry name" value="ATPase_F1/V1/A1_a/bsu_nucl-bd"/>
</dbReference>
<dbReference type="SMART" id="SM00382">
    <property type="entry name" value="AAA"/>
    <property type="match status" value="1"/>
</dbReference>
<evidence type="ECO:0000256" key="5">
    <source>
        <dbReference type="ARBA" id="ARBA00022840"/>
    </source>
</evidence>
<comment type="subcellular location">
    <subcellularLocation>
        <location evidence="1">Cytoplasm</location>
    </subcellularLocation>
</comment>
<feature type="domain" description="AAA+ ATPase" evidence="10">
    <location>
        <begin position="159"/>
        <end position="343"/>
    </location>
</feature>